<evidence type="ECO:0000259" key="1">
    <source>
        <dbReference type="Pfam" id="PF22515"/>
    </source>
</evidence>
<protein>
    <recommendedName>
        <fullName evidence="6">Translation elongation factor</fullName>
    </recommendedName>
</protein>
<proteinExistence type="predicted"/>
<evidence type="ECO:0008006" key="6">
    <source>
        <dbReference type="Google" id="ProtNLM"/>
    </source>
</evidence>
<dbReference type="REBASE" id="112501">
    <property type="entry name" value="Bth4065ORF2122P"/>
</dbReference>
<gene>
    <name evidence="4" type="ORF">B4167_3665</name>
</gene>
<evidence type="ECO:0000313" key="5">
    <source>
        <dbReference type="Proteomes" id="UP000032076"/>
    </source>
</evidence>
<name>A0A0D0FXX5_9BACI</name>
<organism evidence="4 5">
    <name type="scientific">Caldibacillus thermoamylovorans</name>
    <dbReference type="NCBI Taxonomy" id="35841"/>
    <lineage>
        <taxon>Bacteria</taxon>
        <taxon>Bacillati</taxon>
        <taxon>Bacillota</taxon>
        <taxon>Bacilli</taxon>
        <taxon>Bacillales</taxon>
        <taxon>Bacillaceae</taxon>
        <taxon>Caldibacillus</taxon>
    </lineage>
</organism>
<comment type="caution">
    <text evidence="4">The sequence shown here is derived from an EMBL/GenBank/DDBJ whole genome shotgun (WGS) entry which is preliminary data.</text>
</comment>
<accession>A0A0D0FXX5</accession>
<evidence type="ECO:0000313" key="4">
    <source>
        <dbReference type="EMBL" id="KIO71536.1"/>
    </source>
</evidence>
<evidence type="ECO:0000259" key="2">
    <source>
        <dbReference type="Pfam" id="PF22518"/>
    </source>
</evidence>
<dbReference type="Pfam" id="PF22518">
    <property type="entry name" value="DUF6997"/>
    <property type="match status" value="1"/>
</dbReference>
<feature type="domain" description="DUF6997" evidence="2">
    <location>
        <begin position="76"/>
        <end position="262"/>
    </location>
</feature>
<feature type="domain" description="DUF7226" evidence="3">
    <location>
        <begin position="298"/>
        <end position="443"/>
    </location>
</feature>
<evidence type="ECO:0000259" key="3">
    <source>
        <dbReference type="Pfam" id="PF23871"/>
    </source>
</evidence>
<dbReference type="InterPro" id="IPR054266">
    <property type="entry name" value="DUF6997"/>
</dbReference>
<dbReference type="Pfam" id="PF22515">
    <property type="entry name" value="DUF6996"/>
    <property type="match status" value="1"/>
</dbReference>
<dbReference type="OrthoDB" id="9774819at2"/>
<dbReference type="InterPro" id="IPR055650">
    <property type="entry name" value="DUF7226"/>
</dbReference>
<dbReference type="REBASE" id="112520">
    <property type="entry name" value="Bth4166ORF2072P"/>
</dbReference>
<sequence>MSKTLNDEAWEILFDKYNILNEIEKHGYYEIDSKTINTVRQARLMAKFDHHINLPAIFKQHFLSILPVSRSRYVIGKFDAYEKLKYDKNLKPVEMYLPEMIETIDRNNLYSESVALNCAFASGMIDDLFGETAIPTVSGRMGSSIFEFDISSFPLLTSFRKQRGLNGTGNFTIQVNNAQLEIDGGYETDNAFIIIEAKNEAVSDFLIRQLYYPYRLWQDKIKKPVIPTFFTLSNDVFSFFMFEYENKNHYNSLKLVKQKNYILQHENITLDEIYDILKTEKVVEEPKIPFPQANSFSRVIDFLSVLVDNDGSMDKEKLVSTTTFNVVVSRQIDYYTAAAIYLGLAQRERTNGNTIYSLTKKGQLIMTMPYKQKYLGFVSSILQHRIFKRVLHAQLNNAGIPINKDEIVKMMKEENLYGIDSETTFVRRASSIQAWVDWILSLHEEYEG</sequence>
<dbReference type="InterPro" id="IPR054265">
    <property type="entry name" value="DUF6996"/>
</dbReference>
<dbReference type="REBASE" id="112548">
    <property type="entry name" value="Bth4167ORF3666P"/>
</dbReference>
<dbReference type="Pfam" id="PF23871">
    <property type="entry name" value="DUF7226"/>
    <property type="match status" value="1"/>
</dbReference>
<dbReference type="RefSeq" id="WP_041846103.1">
    <property type="nucleotide sequence ID" value="NZ_JAMAYU010000026.1"/>
</dbReference>
<dbReference type="GeneID" id="92961075"/>
<feature type="domain" description="DUF6996" evidence="1">
    <location>
        <begin position="7"/>
        <end position="75"/>
    </location>
</feature>
<dbReference type="AlphaFoldDB" id="A0A0D0FXX5"/>
<dbReference type="Proteomes" id="UP000032076">
    <property type="component" value="Unassembled WGS sequence"/>
</dbReference>
<reference evidence="4 5" key="1">
    <citation type="submission" date="2015-01" db="EMBL/GenBank/DDBJ databases">
        <title>Draft Genome Sequences of Four Bacillus thermoamylovorans Strains, Isolated From Food Products.</title>
        <authorList>
            <person name="Krawcyk A.O."/>
            <person name="Berendsen E.M."/>
            <person name="Eijlander R.T."/>
            <person name="de Jong A."/>
            <person name="Wells-Bennik M."/>
            <person name="Kuipers O.P."/>
        </authorList>
    </citation>
    <scope>NUCLEOTIDE SEQUENCE [LARGE SCALE GENOMIC DNA]</scope>
    <source>
        <strain evidence="4 5">B4167</strain>
    </source>
</reference>
<dbReference type="EMBL" id="JXLU01000126">
    <property type="protein sequence ID" value="KIO71536.1"/>
    <property type="molecule type" value="Genomic_DNA"/>
</dbReference>